<evidence type="ECO:0000313" key="5">
    <source>
        <dbReference type="Proteomes" id="UP000770717"/>
    </source>
</evidence>
<dbReference type="EMBL" id="WNTK01000407">
    <property type="protein sequence ID" value="KAG9469884.1"/>
    <property type="molecule type" value="Genomic_DNA"/>
</dbReference>
<comment type="caution">
    <text evidence="4">The sequence shown here is derived from an EMBL/GenBank/DDBJ whole genome shotgun (WGS) entry which is preliminary data.</text>
</comment>
<dbReference type="GO" id="GO:0005634">
    <property type="term" value="C:nucleus"/>
    <property type="evidence" value="ECO:0007669"/>
    <property type="project" value="InterPro"/>
</dbReference>
<evidence type="ECO:0000256" key="1">
    <source>
        <dbReference type="SAM" id="Coils"/>
    </source>
</evidence>
<dbReference type="Pfam" id="PF07780">
    <property type="entry name" value="Spb1_C"/>
    <property type="match status" value="1"/>
</dbReference>
<keyword evidence="1" id="KW-0175">Coiled coil</keyword>
<feature type="compositionally biased region" description="Basic and acidic residues" evidence="2">
    <location>
        <begin position="185"/>
        <end position="196"/>
    </location>
</feature>
<dbReference type="GO" id="GO:0006364">
    <property type="term" value="P:rRNA processing"/>
    <property type="evidence" value="ECO:0007669"/>
    <property type="project" value="InterPro"/>
</dbReference>
<dbReference type="AlphaFoldDB" id="A0A8J6EIL2"/>
<feature type="region of interest" description="Disordered" evidence="2">
    <location>
        <begin position="167"/>
        <end position="256"/>
    </location>
</feature>
<dbReference type="GO" id="GO:0008168">
    <property type="term" value="F:methyltransferase activity"/>
    <property type="evidence" value="ECO:0007669"/>
    <property type="project" value="InterPro"/>
</dbReference>
<gene>
    <name evidence="4" type="ORF">GDO78_019447</name>
</gene>
<reference evidence="4" key="1">
    <citation type="thesis" date="2020" institute="ProQuest LLC" country="789 East Eisenhower Parkway, Ann Arbor, MI, USA">
        <title>Comparative Genomics and Chromosome Evolution.</title>
        <authorList>
            <person name="Mudd A.B."/>
        </authorList>
    </citation>
    <scope>NUCLEOTIDE SEQUENCE</scope>
    <source>
        <strain evidence="4">HN-11 Male</strain>
        <tissue evidence="4">Kidney and liver</tissue>
    </source>
</reference>
<evidence type="ECO:0000259" key="3">
    <source>
        <dbReference type="Pfam" id="PF07780"/>
    </source>
</evidence>
<feature type="compositionally biased region" description="Acidic residues" evidence="2">
    <location>
        <begin position="228"/>
        <end position="241"/>
    </location>
</feature>
<protein>
    <recommendedName>
        <fullName evidence="3">Ribosomal RNA methyltransferase SPB1-like C-terminal domain-containing protein</fullName>
    </recommendedName>
</protein>
<dbReference type="InterPro" id="IPR012920">
    <property type="entry name" value="rRNA_MeTfrase_SPB1-like_C"/>
</dbReference>
<evidence type="ECO:0000313" key="4">
    <source>
        <dbReference type="EMBL" id="KAG9469884.1"/>
    </source>
</evidence>
<sequence length="451" mass="51474">RKKKQLLKVQRRQRLRMELKMDLPGVSIADDGDTGMFSLKTVGKNQLLQNLTRGDMAAADALVAQGDLHDDDICLSDLDDMEDDEISLASDLDEEDLTEVRNKEKKLKPTRKRVSAAEGPEDEDETNPLLQPLEEKSDRELRDKNLWFGKGIFSSVLQSEADEEMEIKQTKMLQENTSGTKRKRKEEPKKSCKDAENASSVASNKAVDGRDPEPPAKLTKQEGKAEDVSDSDSDSSDDERDIESMKKNFGKRTIEEKDDFEVVPVERPVKRSRVLDPEGLALGTVIATSKKAARDLIDNSFNRRAFNDAEEDLPEWFLSDDKKHRVVQIPVSREMMEEYRRRQKELNARPIKKVAEAKARKRRRMLKKMEQAKKKAEAVVDTVDISEREKAAQLRSIYKKAGLGKEKRQVTYLVAKKGVGKKVHRPAGVKGQFKVVDGRMKKDMRKQQRRR</sequence>
<feature type="compositionally biased region" description="Basic residues" evidence="2">
    <location>
        <begin position="103"/>
        <end position="114"/>
    </location>
</feature>
<keyword evidence="5" id="KW-1185">Reference proteome</keyword>
<proteinExistence type="predicted"/>
<dbReference type="Proteomes" id="UP000770717">
    <property type="component" value="Unassembled WGS sequence"/>
</dbReference>
<name>A0A8J6EIL2_ELECQ</name>
<evidence type="ECO:0000256" key="2">
    <source>
        <dbReference type="SAM" id="MobiDB-lite"/>
    </source>
</evidence>
<accession>A0A8J6EIL2</accession>
<feature type="non-terminal residue" evidence="4">
    <location>
        <position position="451"/>
    </location>
</feature>
<organism evidence="4 5">
    <name type="scientific">Eleutherodactylus coqui</name>
    <name type="common">Puerto Rican coqui</name>
    <dbReference type="NCBI Taxonomy" id="57060"/>
    <lineage>
        <taxon>Eukaryota</taxon>
        <taxon>Metazoa</taxon>
        <taxon>Chordata</taxon>
        <taxon>Craniata</taxon>
        <taxon>Vertebrata</taxon>
        <taxon>Euteleostomi</taxon>
        <taxon>Amphibia</taxon>
        <taxon>Batrachia</taxon>
        <taxon>Anura</taxon>
        <taxon>Neobatrachia</taxon>
        <taxon>Hyloidea</taxon>
        <taxon>Eleutherodactylidae</taxon>
        <taxon>Eleutherodactylinae</taxon>
        <taxon>Eleutherodactylus</taxon>
        <taxon>Eleutherodactylus</taxon>
    </lineage>
</organism>
<feature type="coiled-coil region" evidence="1">
    <location>
        <begin position="352"/>
        <end position="389"/>
    </location>
</feature>
<feature type="domain" description="Ribosomal RNA methyltransferase SPB1-like C-terminal" evidence="3">
    <location>
        <begin position="237"/>
        <end position="450"/>
    </location>
</feature>
<feature type="compositionally biased region" description="Basic and acidic residues" evidence="2">
    <location>
        <begin position="207"/>
        <end position="227"/>
    </location>
</feature>
<dbReference type="OrthoDB" id="289250at2759"/>
<feature type="region of interest" description="Disordered" evidence="2">
    <location>
        <begin position="103"/>
        <end position="139"/>
    </location>
</feature>